<proteinExistence type="predicted"/>
<dbReference type="PANTHER" id="PTHR35374">
    <property type="entry name" value="CYCLIN-DEPENDENT KINASE 11A-LIKE"/>
    <property type="match status" value="1"/>
</dbReference>
<sequence length="259" mass="29617">MVGTKSLSERERTAKLIAKTRSSIRKKHRALKTGIMEKEIVLEKQLKPIIEPLKKIAGNTAREGKPVETKFMESKRKNKREYSDDVEDDDNDDDDDNDAIPTQITPQRLLLNERINKKRSNVMPDSSIIHSTPIPFDSQDEEVFETGDNPSLETSVRQALNTPKDCQRLQSQLGPLEQVYVNILLIGNAKNEIDLVYDVYFDEKGTMLGNKKFDVDANDTIIIDGVRYEGTPGLYELIFKKIPNDATPRMINKRTNIYY</sequence>
<dbReference type="AlphaFoldDB" id="A0A151JMR0"/>
<dbReference type="EMBL" id="KQ978933">
    <property type="protein sequence ID" value="KYN27427.1"/>
    <property type="molecule type" value="Genomic_DNA"/>
</dbReference>
<dbReference type="Pfam" id="PF26634">
    <property type="entry name" value="DUF8207"/>
    <property type="match status" value="1"/>
</dbReference>
<organism evidence="3 4">
    <name type="scientific">Trachymyrmex cornetzi</name>
    <dbReference type="NCBI Taxonomy" id="471704"/>
    <lineage>
        <taxon>Eukaryota</taxon>
        <taxon>Metazoa</taxon>
        <taxon>Ecdysozoa</taxon>
        <taxon>Arthropoda</taxon>
        <taxon>Hexapoda</taxon>
        <taxon>Insecta</taxon>
        <taxon>Pterygota</taxon>
        <taxon>Neoptera</taxon>
        <taxon>Endopterygota</taxon>
        <taxon>Hymenoptera</taxon>
        <taxon>Apocrita</taxon>
        <taxon>Aculeata</taxon>
        <taxon>Formicoidea</taxon>
        <taxon>Formicidae</taxon>
        <taxon>Myrmicinae</taxon>
        <taxon>Trachymyrmex</taxon>
    </lineage>
</organism>
<evidence type="ECO:0000256" key="1">
    <source>
        <dbReference type="SAM" id="MobiDB-lite"/>
    </source>
</evidence>
<dbReference type="InterPro" id="IPR058520">
    <property type="entry name" value="DUF8207"/>
</dbReference>
<dbReference type="STRING" id="471704.A0A151JMR0"/>
<feature type="domain" description="DUF8207" evidence="2">
    <location>
        <begin position="193"/>
        <end position="246"/>
    </location>
</feature>
<feature type="compositionally biased region" description="Acidic residues" evidence="1">
    <location>
        <begin position="84"/>
        <end position="98"/>
    </location>
</feature>
<dbReference type="PANTHER" id="PTHR35374:SF1">
    <property type="entry name" value="PROTEIN KINASE DOMAIN-CONTAINING PROTEIN"/>
    <property type="match status" value="1"/>
</dbReference>
<dbReference type="Proteomes" id="UP000078492">
    <property type="component" value="Unassembled WGS sequence"/>
</dbReference>
<feature type="compositionally biased region" description="Basic and acidic residues" evidence="1">
    <location>
        <begin position="62"/>
        <end position="83"/>
    </location>
</feature>
<accession>A0A151JMR0</accession>
<feature type="region of interest" description="Disordered" evidence="1">
    <location>
        <begin position="55"/>
        <end position="107"/>
    </location>
</feature>
<evidence type="ECO:0000313" key="3">
    <source>
        <dbReference type="EMBL" id="KYN27427.1"/>
    </source>
</evidence>
<name>A0A151JMR0_9HYME</name>
<reference evidence="3 4" key="1">
    <citation type="submission" date="2015-09" db="EMBL/GenBank/DDBJ databases">
        <title>Trachymyrmex cornetzi WGS genome.</title>
        <authorList>
            <person name="Nygaard S."/>
            <person name="Hu H."/>
            <person name="Boomsma J."/>
            <person name="Zhang G."/>
        </authorList>
    </citation>
    <scope>NUCLEOTIDE SEQUENCE [LARGE SCALE GENOMIC DNA]</scope>
    <source>
        <strain evidence="3">Tcor2-1</strain>
        <tissue evidence="3">Whole body</tissue>
    </source>
</reference>
<evidence type="ECO:0000259" key="2">
    <source>
        <dbReference type="Pfam" id="PF26634"/>
    </source>
</evidence>
<evidence type="ECO:0000313" key="4">
    <source>
        <dbReference type="Proteomes" id="UP000078492"/>
    </source>
</evidence>
<gene>
    <name evidence="3" type="ORF">ALC57_03191</name>
</gene>
<protein>
    <recommendedName>
        <fullName evidence="2">DUF8207 domain-containing protein</fullName>
    </recommendedName>
</protein>
<keyword evidence="4" id="KW-1185">Reference proteome</keyword>